<keyword evidence="2" id="KW-1185">Reference proteome</keyword>
<accession>A0ABQ9CZ79</accession>
<reference evidence="1" key="1">
    <citation type="submission" date="2019-10" db="EMBL/GenBank/DDBJ databases">
        <authorList>
            <person name="Soares A.E.R."/>
            <person name="Aleixo A."/>
            <person name="Schneider P."/>
            <person name="Miyaki C.Y."/>
            <person name="Schneider M.P."/>
            <person name="Mello C."/>
            <person name="Vasconcelos A.T.R."/>
        </authorList>
    </citation>
    <scope>NUCLEOTIDE SEQUENCE</scope>
    <source>
        <tissue evidence="1">Muscle</tissue>
    </source>
</reference>
<organism evidence="1 2">
    <name type="scientific">Willisornis vidua</name>
    <name type="common">Xingu scale-backed antbird</name>
    <dbReference type="NCBI Taxonomy" id="1566151"/>
    <lineage>
        <taxon>Eukaryota</taxon>
        <taxon>Metazoa</taxon>
        <taxon>Chordata</taxon>
        <taxon>Craniata</taxon>
        <taxon>Vertebrata</taxon>
        <taxon>Euteleostomi</taxon>
        <taxon>Archelosauria</taxon>
        <taxon>Archosauria</taxon>
        <taxon>Dinosauria</taxon>
        <taxon>Saurischia</taxon>
        <taxon>Theropoda</taxon>
        <taxon>Coelurosauria</taxon>
        <taxon>Aves</taxon>
        <taxon>Neognathae</taxon>
        <taxon>Neoaves</taxon>
        <taxon>Telluraves</taxon>
        <taxon>Australaves</taxon>
        <taxon>Passeriformes</taxon>
        <taxon>Thamnophilidae</taxon>
        <taxon>Willisornis</taxon>
    </lineage>
</organism>
<gene>
    <name evidence="1" type="ORF">WISP_98684</name>
</gene>
<name>A0ABQ9CZ79_9PASS</name>
<evidence type="ECO:0000313" key="2">
    <source>
        <dbReference type="Proteomes" id="UP001145742"/>
    </source>
</evidence>
<protein>
    <submittedName>
        <fullName evidence="1">Uncharacterized protein</fullName>
    </submittedName>
</protein>
<comment type="caution">
    <text evidence="1">The sequence shown here is derived from an EMBL/GenBank/DDBJ whole genome shotgun (WGS) entry which is preliminary data.</text>
</comment>
<sequence length="150" mass="16941">MAWMKGLSASTSNGVHTAITININDKEDEEERPALSTLRNTHNIQINYLRANTNPCQVCYCSEIITAGPLQEHWWPQGSSKDETQEEEDYIALTVKDTFIHADLSIPPKSVGVLSRTQMHGFIACRENCFLASDANKQSRINRWDKYVAV</sequence>
<dbReference type="EMBL" id="WHWB01034258">
    <property type="protein sequence ID" value="KAJ7412144.1"/>
    <property type="molecule type" value="Genomic_DNA"/>
</dbReference>
<proteinExistence type="predicted"/>
<evidence type="ECO:0000313" key="1">
    <source>
        <dbReference type="EMBL" id="KAJ7412144.1"/>
    </source>
</evidence>
<dbReference type="Proteomes" id="UP001145742">
    <property type="component" value="Unassembled WGS sequence"/>
</dbReference>